<name>A0A150P2J7_SORCE</name>
<dbReference type="Gene3D" id="3.10.180.10">
    <property type="entry name" value="2,3-Dihydroxybiphenyl 1,2-Dioxygenase, domain 1"/>
    <property type="match status" value="1"/>
</dbReference>
<organism evidence="1 2">
    <name type="scientific">Sorangium cellulosum</name>
    <name type="common">Polyangium cellulosum</name>
    <dbReference type="NCBI Taxonomy" id="56"/>
    <lineage>
        <taxon>Bacteria</taxon>
        <taxon>Pseudomonadati</taxon>
        <taxon>Myxococcota</taxon>
        <taxon>Polyangia</taxon>
        <taxon>Polyangiales</taxon>
        <taxon>Polyangiaceae</taxon>
        <taxon>Sorangium</taxon>
    </lineage>
</organism>
<accession>A0A150P2J7</accession>
<protein>
    <recommendedName>
        <fullName evidence="3">Glyoxalase</fullName>
    </recommendedName>
</protein>
<gene>
    <name evidence="1" type="ORF">BE08_15255</name>
</gene>
<evidence type="ECO:0000313" key="1">
    <source>
        <dbReference type="EMBL" id="KYF49651.1"/>
    </source>
</evidence>
<dbReference type="InterPro" id="IPR029068">
    <property type="entry name" value="Glyas_Bleomycin-R_OHBP_Dase"/>
</dbReference>
<comment type="caution">
    <text evidence="1">The sequence shown here is derived from an EMBL/GenBank/DDBJ whole genome shotgun (WGS) entry which is preliminary data.</text>
</comment>
<sequence>MRRIHIALGVRSLADSIADYTQRLAAQPHVIVPDQYALWRTDTVNFSIRQIPAGDAPGLRHLGWEDDAASAFSDARDCNGIVWEEFGPEQQLQEILGLWPDAQIKR</sequence>
<proteinExistence type="predicted"/>
<dbReference type="EMBL" id="JELY01003329">
    <property type="protein sequence ID" value="KYF49651.1"/>
    <property type="molecule type" value="Genomic_DNA"/>
</dbReference>
<dbReference type="AlphaFoldDB" id="A0A150P2J7"/>
<evidence type="ECO:0000313" key="2">
    <source>
        <dbReference type="Proteomes" id="UP000075420"/>
    </source>
</evidence>
<dbReference type="SUPFAM" id="SSF54593">
    <property type="entry name" value="Glyoxalase/Bleomycin resistance protein/Dihydroxybiphenyl dioxygenase"/>
    <property type="match status" value="1"/>
</dbReference>
<dbReference type="Proteomes" id="UP000075420">
    <property type="component" value="Unassembled WGS sequence"/>
</dbReference>
<evidence type="ECO:0008006" key="3">
    <source>
        <dbReference type="Google" id="ProtNLM"/>
    </source>
</evidence>
<reference evidence="1 2" key="1">
    <citation type="submission" date="2014-02" db="EMBL/GenBank/DDBJ databases">
        <title>The small core and large imbalanced accessory genome model reveals a collaborative survival strategy of Sorangium cellulosum strains in nature.</title>
        <authorList>
            <person name="Han K."/>
            <person name="Peng R."/>
            <person name="Blom J."/>
            <person name="Li Y.-Z."/>
        </authorList>
    </citation>
    <scope>NUCLEOTIDE SEQUENCE [LARGE SCALE GENOMIC DNA]</scope>
    <source>
        <strain evidence="1 2">So0157-25</strain>
    </source>
</reference>